<dbReference type="SUPFAM" id="SSF109736">
    <property type="entry name" value="FGAM synthase PurL, linker domain"/>
    <property type="match status" value="1"/>
</dbReference>
<dbReference type="FunFam" id="3.30.1330.10:FF:000010">
    <property type="entry name" value="Phosphoribosylformylglycinamidine synthase"/>
    <property type="match status" value="1"/>
</dbReference>
<dbReference type="InterPro" id="IPR055181">
    <property type="entry name" value="FGAR-AT_PurM_N-like"/>
</dbReference>
<keyword evidence="3" id="KW-0547">Nucleotide-binding</keyword>
<dbReference type="FunFam" id="1.10.8.750:FF:000001">
    <property type="entry name" value="Putative phosphoribosylformylglycinamidine synthase"/>
    <property type="match status" value="1"/>
</dbReference>
<sequence>MGTLVEQLRGAKGQVVLRFAGKKVEELPNSALPAAAAYSSLAVAVRLRPIFYIELDPSKFRDDAERTRCLEELIWITESGSEAEEDVGNRVDVGNHVDVLAAHSALPNAVCSAADFEIGPRLNFKTAFCTNALSIVANLGHSAVRRIEKSRYYTVKFHGTVEGPVKEAYRKELMEHLMDRVLECEYRTPITTFSHDIPRQPPFVIRVIEEGRKALAAANVEMSLGFDDNDLDFYTDLFVEKCKRNPTNVECLDLAQSNSEHSRHWFFNGKFIIDGETIPESLFRMVKATQQHSNSNNVIKFSDNSSAILGYDVSAFRTEDPTESSLFILAQSTQHPIFTAETHNFPTAVEPFSGATTGTGGRIRDVQATGRGGHVIAGTAGYSFGNVLVPGFLAPWEDNSASYPDNFARPLKVLIEASNGASDYGNKFGEPLISGFSRSFGQRLANGERREWVKPIMFTGGIGSIDNDWIKKDHPEIGMKVLKVGGPVYRIGLGGGAASSTQVQGSNDSAIDFNAVQRGDAEMEQKMNRVIRGCIEMDDNPILSIHDQGAGGNANVLKEIVEPAGAVIHADNFSLGDETLSIHEVWVAEYQESNAILVAADKVPILQKLARRERCPVDVVGEITGSGKIVLEDFSTSIGAGDGNKILPEDLQLDLVLSGIPQKEYRLQRNPAPAVSSSNQETVSRFCLDSHALRQALHQVLQLPAVASKRFLTNKVDRSVTGLIAQQQCVGPLHTPLADVAVVALSMFDTWELDGARQAAGRGAALYDACEAMCGVMKELGIAVDGGKDSLSMAAKCGDEIVKAPNLVISTYAPCPDIRKKITPDLKVGWKRSLFWIDLSKGKRRLGGSAFAQANGRLSQLLDAS</sequence>
<keyword evidence="6" id="KW-0460">Magnesium</keyword>
<evidence type="ECO:0000313" key="12">
    <source>
        <dbReference type="Proteomes" id="UP000192578"/>
    </source>
</evidence>
<organism evidence="11 12">
    <name type="scientific">Hypsibius exemplaris</name>
    <name type="common">Freshwater tardigrade</name>
    <dbReference type="NCBI Taxonomy" id="2072580"/>
    <lineage>
        <taxon>Eukaryota</taxon>
        <taxon>Metazoa</taxon>
        <taxon>Ecdysozoa</taxon>
        <taxon>Tardigrada</taxon>
        <taxon>Eutardigrada</taxon>
        <taxon>Parachela</taxon>
        <taxon>Hypsibioidea</taxon>
        <taxon>Hypsibiidae</taxon>
        <taxon>Hypsibius</taxon>
    </lineage>
</organism>
<dbReference type="Pfam" id="PF02769">
    <property type="entry name" value="AIRS_C"/>
    <property type="match status" value="1"/>
</dbReference>
<evidence type="ECO:0000313" key="11">
    <source>
        <dbReference type="EMBL" id="OQV12194.1"/>
    </source>
</evidence>
<keyword evidence="5" id="KW-0067">ATP-binding</keyword>
<dbReference type="SUPFAM" id="SSF56042">
    <property type="entry name" value="PurM C-terminal domain-like"/>
    <property type="match status" value="1"/>
</dbReference>
<comment type="caution">
    <text evidence="11">The sequence shown here is derived from an EMBL/GenBank/DDBJ whole genome shotgun (WGS) entry which is preliminary data.</text>
</comment>
<dbReference type="Gene3D" id="3.30.1330.10">
    <property type="entry name" value="PurM-like, N-terminal domain"/>
    <property type="match status" value="2"/>
</dbReference>
<evidence type="ECO:0000256" key="2">
    <source>
        <dbReference type="ARBA" id="ARBA00022723"/>
    </source>
</evidence>
<dbReference type="Gene3D" id="3.90.650.10">
    <property type="entry name" value="PurM-like C-terminal domain"/>
    <property type="match status" value="1"/>
</dbReference>
<dbReference type="Pfam" id="PF18072">
    <property type="entry name" value="FGAR-AT_linker"/>
    <property type="match status" value="1"/>
</dbReference>
<dbReference type="Gene3D" id="1.10.8.750">
    <property type="entry name" value="Phosphoribosylformylglycinamidine synthase, linker domain"/>
    <property type="match status" value="1"/>
</dbReference>
<reference evidence="12" key="1">
    <citation type="submission" date="2017-01" db="EMBL/GenBank/DDBJ databases">
        <title>Comparative genomics of anhydrobiosis in the tardigrade Hypsibius dujardini.</title>
        <authorList>
            <person name="Yoshida Y."/>
            <person name="Koutsovoulos G."/>
            <person name="Laetsch D."/>
            <person name="Stevens L."/>
            <person name="Kumar S."/>
            <person name="Horikawa D."/>
            <person name="Ishino K."/>
            <person name="Komine S."/>
            <person name="Tomita M."/>
            <person name="Blaxter M."/>
            <person name="Arakawa K."/>
        </authorList>
    </citation>
    <scope>NUCLEOTIDE SEQUENCE [LARGE SCALE GENOMIC DNA]</scope>
    <source>
        <strain evidence="12">Z151</strain>
    </source>
</reference>
<evidence type="ECO:0000256" key="6">
    <source>
        <dbReference type="ARBA" id="ARBA00022842"/>
    </source>
</evidence>
<dbReference type="GO" id="GO:0006164">
    <property type="term" value="P:purine nucleotide biosynthetic process"/>
    <property type="evidence" value="ECO:0007669"/>
    <property type="project" value="UniProtKB-KW"/>
</dbReference>
<evidence type="ECO:0000256" key="4">
    <source>
        <dbReference type="ARBA" id="ARBA00022755"/>
    </source>
</evidence>
<evidence type="ECO:0000259" key="9">
    <source>
        <dbReference type="Pfam" id="PF18076"/>
    </source>
</evidence>
<dbReference type="InterPro" id="IPR040707">
    <property type="entry name" value="FGAR-AT_N"/>
</dbReference>
<dbReference type="CDD" id="cd02203">
    <property type="entry name" value="PurL_repeat1"/>
    <property type="match status" value="1"/>
</dbReference>
<accession>A0A1W0WAF6</accession>
<dbReference type="GO" id="GO:0005524">
    <property type="term" value="F:ATP binding"/>
    <property type="evidence" value="ECO:0007669"/>
    <property type="project" value="UniProtKB-KW"/>
</dbReference>
<keyword evidence="1" id="KW-0436">Ligase</keyword>
<feature type="domain" description="FGAR-AT PurM N-terminal-like" evidence="10">
    <location>
        <begin position="708"/>
        <end position="747"/>
    </location>
</feature>
<keyword evidence="4" id="KW-0658">Purine biosynthesis</keyword>
<dbReference type="SUPFAM" id="SSF55326">
    <property type="entry name" value="PurM N-terminal domain-like"/>
    <property type="match status" value="2"/>
</dbReference>
<dbReference type="SUPFAM" id="SSF82697">
    <property type="entry name" value="PurS-like"/>
    <property type="match status" value="1"/>
</dbReference>
<dbReference type="PANTHER" id="PTHR10099">
    <property type="entry name" value="PHOSPHORIBOSYLFORMYLGLYCINAMIDINE SYNTHASE"/>
    <property type="match status" value="1"/>
</dbReference>
<dbReference type="GO" id="GO:0004642">
    <property type="term" value="F:phosphoribosylformylglycinamidine synthase activity"/>
    <property type="evidence" value="ECO:0007669"/>
    <property type="project" value="TreeGrafter"/>
</dbReference>
<feature type="domain" description="FGAR-AT PurM N-terminal-like" evidence="10">
    <location>
        <begin position="756"/>
        <end position="814"/>
    </location>
</feature>
<protein>
    <submittedName>
        <fullName evidence="11">Phosphoribosylformylglycinamidine synthase</fullName>
    </submittedName>
</protein>
<dbReference type="PANTHER" id="PTHR10099:SF1">
    <property type="entry name" value="PHOSPHORIBOSYLFORMYLGLYCINAMIDINE SYNTHASE"/>
    <property type="match status" value="1"/>
</dbReference>
<dbReference type="Proteomes" id="UP000192578">
    <property type="component" value="Unassembled WGS sequence"/>
</dbReference>
<dbReference type="FunFam" id="3.90.650.10:FF:000024">
    <property type="entry name" value="Phosphoribosylformylglycinamidine synthase"/>
    <property type="match status" value="1"/>
</dbReference>
<evidence type="ECO:0000259" key="8">
    <source>
        <dbReference type="Pfam" id="PF18072"/>
    </source>
</evidence>
<dbReference type="InterPro" id="IPR010918">
    <property type="entry name" value="PurM-like_C_dom"/>
</dbReference>
<dbReference type="GO" id="GO:0005737">
    <property type="term" value="C:cytoplasm"/>
    <property type="evidence" value="ECO:0007669"/>
    <property type="project" value="TreeGrafter"/>
</dbReference>
<feature type="domain" description="Phosphoribosylformylglycinamidine synthase N-terminal" evidence="9">
    <location>
        <begin position="100"/>
        <end position="187"/>
    </location>
</feature>
<dbReference type="InterPro" id="IPR036676">
    <property type="entry name" value="PurM-like_C_sf"/>
</dbReference>
<dbReference type="OrthoDB" id="6666987at2759"/>
<feature type="domain" description="Phosphoribosylformylglycinamidine synthase linker" evidence="8">
    <location>
        <begin position="215"/>
        <end position="264"/>
    </location>
</feature>
<feature type="domain" description="PurM-like C-terminal" evidence="7">
    <location>
        <begin position="477"/>
        <end position="631"/>
    </location>
</feature>
<dbReference type="Pfam" id="PF18076">
    <property type="entry name" value="FGAR-AT_N"/>
    <property type="match status" value="1"/>
</dbReference>
<evidence type="ECO:0000256" key="1">
    <source>
        <dbReference type="ARBA" id="ARBA00022598"/>
    </source>
</evidence>
<proteinExistence type="predicted"/>
<evidence type="ECO:0000256" key="5">
    <source>
        <dbReference type="ARBA" id="ARBA00022840"/>
    </source>
</evidence>
<dbReference type="Pfam" id="PF22689">
    <property type="entry name" value="FGAR-AT_PurM_N-like"/>
    <property type="match status" value="2"/>
</dbReference>
<dbReference type="AlphaFoldDB" id="A0A1W0WAF6"/>
<gene>
    <name evidence="11" type="ORF">BV898_13536</name>
</gene>
<name>A0A1W0WAF6_HYPEX</name>
<keyword evidence="2" id="KW-0479">Metal-binding</keyword>
<dbReference type="GO" id="GO:0046872">
    <property type="term" value="F:metal ion binding"/>
    <property type="evidence" value="ECO:0007669"/>
    <property type="project" value="UniProtKB-KW"/>
</dbReference>
<evidence type="ECO:0000256" key="3">
    <source>
        <dbReference type="ARBA" id="ARBA00022741"/>
    </source>
</evidence>
<keyword evidence="12" id="KW-1185">Reference proteome</keyword>
<dbReference type="EMBL" id="MTYJ01000151">
    <property type="protein sequence ID" value="OQV12194.1"/>
    <property type="molecule type" value="Genomic_DNA"/>
</dbReference>
<dbReference type="InterPro" id="IPR036604">
    <property type="entry name" value="PurS-like_sf"/>
</dbReference>
<evidence type="ECO:0000259" key="10">
    <source>
        <dbReference type="Pfam" id="PF22689"/>
    </source>
</evidence>
<dbReference type="InterPro" id="IPR041609">
    <property type="entry name" value="PurL_linker"/>
</dbReference>
<evidence type="ECO:0000259" key="7">
    <source>
        <dbReference type="Pfam" id="PF02769"/>
    </source>
</evidence>
<dbReference type="InterPro" id="IPR036921">
    <property type="entry name" value="PurM-like_N_sf"/>
</dbReference>